<dbReference type="InterPro" id="IPR000700">
    <property type="entry name" value="PAS-assoc_C"/>
</dbReference>
<dbReference type="KEGG" id="meti:DK427_14760"/>
<dbReference type="Gene3D" id="3.30.450.20">
    <property type="entry name" value="PAS domain"/>
    <property type="match status" value="1"/>
</dbReference>
<dbReference type="Pfam" id="PF08447">
    <property type="entry name" value="PAS_3"/>
    <property type="match status" value="1"/>
</dbReference>
<feature type="region of interest" description="Disordered" evidence="6">
    <location>
        <begin position="1"/>
        <end position="38"/>
    </location>
</feature>
<dbReference type="CDD" id="cd00130">
    <property type="entry name" value="PAS"/>
    <property type="match status" value="1"/>
</dbReference>
<evidence type="ECO:0000313" key="9">
    <source>
        <dbReference type="Proteomes" id="UP000246058"/>
    </source>
</evidence>
<name>A0A2U8VYZ7_9HYPH</name>
<evidence type="ECO:0000256" key="5">
    <source>
        <dbReference type="ARBA" id="ARBA00022777"/>
    </source>
</evidence>
<dbReference type="Gene3D" id="2.10.70.100">
    <property type="match status" value="1"/>
</dbReference>
<dbReference type="OrthoDB" id="7989162at2"/>
<comment type="catalytic activity">
    <reaction evidence="1">
        <text>ATP + protein L-histidine = ADP + protein N-phospho-L-histidine.</text>
        <dbReference type="EC" id="2.7.13.3"/>
    </reaction>
</comment>
<dbReference type="PANTHER" id="PTHR43304:SF1">
    <property type="entry name" value="PAC DOMAIN-CONTAINING PROTEIN"/>
    <property type="match status" value="1"/>
</dbReference>
<dbReference type="SMART" id="SM00086">
    <property type="entry name" value="PAC"/>
    <property type="match status" value="1"/>
</dbReference>
<dbReference type="Proteomes" id="UP000246058">
    <property type="component" value="Chromosome"/>
</dbReference>
<dbReference type="EC" id="2.7.13.3" evidence="2"/>
<accession>A0A2U8VYZ7</accession>
<keyword evidence="4" id="KW-0808">Transferase</keyword>
<dbReference type="InterPro" id="IPR001610">
    <property type="entry name" value="PAC"/>
</dbReference>
<dbReference type="PROSITE" id="PS50113">
    <property type="entry name" value="PAC"/>
    <property type="match status" value="1"/>
</dbReference>
<keyword evidence="9" id="KW-1185">Reference proteome</keyword>
<evidence type="ECO:0000256" key="4">
    <source>
        <dbReference type="ARBA" id="ARBA00022679"/>
    </source>
</evidence>
<dbReference type="GO" id="GO:0004673">
    <property type="term" value="F:protein histidine kinase activity"/>
    <property type="evidence" value="ECO:0007669"/>
    <property type="project" value="UniProtKB-EC"/>
</dbReference>
<organism evidence="8 9">
    <name type="scientific">Methylobacterium radiodurans</name>
    <dbReference type="NCBI Taxonomy" id="2202828"/>
    <lineage>
        <taxon>Bacteria</taxon>
        <taxon>Pseudomonadati</taxon>
        <taxon>Pseudomonadota</taxon>
        <taxon>Alphaproteobacteria</taxon>
        <taxon>Hyphomicrobiales</taxon>
        <taxon>Methylobacteriaceae</taxon>
        <taxon>Methylobacterium</taxon>
    </lineage>
</organism>
<gene>
    <name evidence="8" type="ORF">DK427_14760</name>
</gene>
<feature type="domain" description="PAC" evidence="7">
    <location>
        <begin position="192"/>
        <end position="244"/>
    </location>
</feature>
<dbReference type="InterPro" id="IPR052162">
    <property type="entry name" value="Sensor_kinase/Photoreceptor"/>
</dbReference>
<dbReference type="EMBL" id="CP029551">
    <property type="protein sequence ID" value="AWN39024.1"/>
    <property type="molecule type" value="Genomic_DNA"/>
</dbReference>
<dbReference type="AlphaFoldDB" id="A0A2U8VYZ7"/>
<dbReference type="PANTHER" id="PTHR43304">
    <property type="entry name" value="PHYTOCHROME-LIKE PROTEIN CPH1"/>
    <property type="match status" value="1"/>
</dbReference>
<proteinExistence type="predicted"/>
<dbReference type="InterPro" id="IPR013655">
    <property type="entry name" value="PAS_fold_3"/>
</dbReference>
<evidence type="ECO:0000256" key="3">
    <source>
        <dbReference type="ARBA" id="ARBA00022553"/>
    </source>
</evidence>
<evidence type="ECO:0000256" key="2">
    <source>
        <dbReference type="ARBA" id="ARBA00012438"/>
    </source>
</evidence>
<evidence type="ECO:0000313" key="8">
    <source>
        <dbReference type="EMBL" id="AWN39024.1"/>
    </source>
</evidence>
<keyword evidence="5" id="KW-0418">Kinase</keyword>
<keyword evidence="3" id="KW-0597">Phosphoprotein</keyword>
<protein>
    <recommendedName>
        <fullName evidence="2">histidine kinase</fullName>
        <ecNumber evidence="2">2.7.13.3</ecNumber>
    </recommendedName>
</protein>
<evidence type="ECO:0000256" key="6">
    <source>
        <dbReference type="SAM" id="MobiDB-lite"/>
    </source>
</evidence>
<reference evidence="8 9" key="1">
    <citation type="submission" date="2018-05" db="EMBL/GenBank/DDBJ databases">
        <title>Complete Genome Sequence of Methylobacterium sp. 17Sr1-43.</title>
        <authorList>
            <person name="Srinivasan S."/>
        </authorList>
    </citation>
    <scope>NUCLEOTIDE SEQUENCE [LARGE SCALE GENOMIC DNA]</scope>
    <source>
        <strain evidence="8 9">17Sr1-43</strain>
    </source>
</reference>
<evidence type="ECO:0000256" key="1">
    <source>
        <dbReference type="ARBA" id="ARBA00000085"/>
    </source>
</evidence>
<evidence type="ECO:0000259" key="7">
    <source>
        <dbReference type="PROSITE" id="PS50113"/>
    </source>
</evidence>
<dbReference type="InterPro" id="IPR000014">
    <property type="entry name" value="PAS"/>
</dbReference>
<sequence>MADPDAGDVGDAARHARQHRTAGAQSQHRTGRRRADRPLSRFVRPCSRRCVPATAGPETDEARDAAVEAAPFCGTASCCCAPYAGTIGWGVGVYEARIGASLVRVTASEERAGSFPDLRRVLDASGIVGTWDWYVTRRTVLFDEGAAALLAGDPQLAGRELRNPEATAGIHPDDLGWVMAEMARALEAGGVILAEYRVRRPDGSVRWVLSRGRVYLDGEGRPLRAHGLLIDITESREEGQRYVAHAVPSKPAPTDRLMDLCGELRMLADTMPSSTLRLLVDLVLLEIGRSGLDAPEPGSRH</sequence>
<dbReference type="NCBIfam" id="TIGR00229">
    <property type="entry name" value="sensory_box"/>
    <property type="match status" value="1"/>
</dbReference>
<dbReference type="InterPro" id="IPR035965">
    <property type="entry name" value="PAS-like_dom_sf"/>
</dbReference>
<dbReference type="SUPFAM" id="SSF55785">
    <property type="entry name" value="PYP-like sensor domain (PAS domain)"/>
    <property type="match status" value="1"/>
</dbReference>